<evidence type="ECO:0000256" key="3">
    <source>
        <dbReference type="ARBA" id="ARBA00022692"/>
    </source>
</evidence>
<name>A0A1G6PHV4_NIADE</name>
<keyword evidence="6 7" id="KW-0472">Membrane</keyword>
<evidence type="ECO:0000313" key="9">
    <source>
        <dbReference type="EMBL" id="SDC79106.1"/>
    </source>
</evidence>
<evidence type="ECO:0000259" key="8">
    <source>
        <dbReference type="Pfam" id="PF01694"/>
    </source>
</evidence>
<dbReference type="Gene3D" id="1.20.1540.10">
    <property type="entry name" value="Rhomboid-like"/>
    <property type="match status" value="1"/>
</dbReference>
<feature type="transmembrane region" description="Helical" evidence="7">
    <location>
        <begin position="76"/>
        <end position="101"/>
    </location>
</feature>
<evidence type="ECO:0000256" key="4">
    <source>
        <dbReference type="ARBA" id="ARBA00022801"/>
    </source>
</evidence>
<comment type="subcellular location">
    <subcellularLocation>
        <location evidence="1">Membrane</location>
        <topology evidence="1">Multi-pass membrane protein</topology>
    </subcellularLocation>
</comment>
<protein>
    <submittedName>
        <fullName evidence="9">Membrane associated serine protease, rhomboid family</fullName>
    </submittedName>
</protein>
<dbReference type="InterPro" id="IPR050925">
    <property type="entry name" value="Rhomboid_protease_S54"/>
</dbReference>
<feature type="transmembrane region" description="Helical" evidence="7">
    <location>
        <begin position="12"/>
        <end position="33"/>
    </location>
</feature>
<keyword evidence="10" id="KW-1185">Reference proteome</keyword>
<feature type="transmembrane region" description="Helical" evidence="7">
    <location>
        <begin position="171"/>
        <end position="193"/>
    </location>
</feature>
<dbReference type="GO" id="GO:0006508">
    <property type="term" value="P:proteolysis"/>
    <property type="evidence" value="ECO:0007669"/>
    <property type="project" value="UniProtKB-KW"/>
</dbReference>
<evidence type="ECO:0000256" key="1">
    <source>
        <dbReference type="ARBA" id="ARBA00004141"/>
    </source>
</evidence>
<dbReference type="OrthoDB" id="9807874at2"/>
<dbReference type="Proteomes" id="UP000198757">
    <property type="component" value="Unassembled WGS sequence"/>
</dbReference>
<feature type="transmembrane region" description="Helical" evidence="7">
    <location>
        <begin position="199"/>
        <end position="218"/>
    </location>
</feature>
<organism evidence="9 10">
    <name type="scientific">Niabella drilacis (strain DSM 25811 / CCM 8410 / CCUG 62505 / LMG 26954 / E90)</name>
    <dbReference type="NCBI Taxonomy" id="1285928"/>
    <lineage>
        <taxon>Bacteria</taxon>
        <taxon>Pseudomonadati</taxon>
        <taxon>Bacteroidota</taxon>
        <taxon>Chitinophagia</taxon>
        <taxon>Chitinophagales</taxon>
        <taxon>Chitinophagaceae</taxon>
        <taxon>Niabella</taxon>
    </lineage>
</organism>
<feature type="transmembrane region" description="Helical" evidence="7">
    <location>
        <begin position="140"/>
        <end position="159"/>
    </location>
</feature>
<gene>
    <name evidence="9" type="ORF">SAMN04487894_10426</name>
</gene>
<dbReference type="PANTHER" id="PTHR43731">
    <property type="entry name" value="RHOMBOID PROTEASE"/>
    <property type="match status" value="1"/>
</dbReference>
<reference evidence="10" key="1">
    <citation type="submission" date="2016-10" db="EMBL/GenBank/DDBJ databases">
        <authorList>
            <person name="Varghese N."/>
            <person name="Submissions S."/>
        </authorList>
    </citation>
    <scope>NUCLEOTIDE SEQUENCE [LARGE SCALE GENOMIC DNA]</scope>
    <source>
        <strain evidence="10">DSM 25811 / CCM 8410 / LMG 26954 / E90</strain>
    </source>
</reference>
<dbReference type="SMART" id="SM01160">
    <property type="entry name" value="DUF1751"/>
    <property type="match status" value="1"/>
</dbReference>
<accession>A0A1G6PHV4</accession>
<keyword evidence="3 7" id="KW-0812">Transmembrane</keyword>
<keyword evidence="5 7" id="KW-1133">Transmembrane helix</keyword>
<sequence>MSSYFTRPAEKFPPAVKYLIAINVVVWVAQLLFDNRYGASVVAIGDVYDSVGFLTGKLALWPIGEGFKPYQLITHMFAHAASGSQMFFHILFNMFTLWMFGRILENVWGAKRFLVFYFICGLGSAALHLAVQYYTHSGSIAVGASGAVMGVLVAFAMTFPNTELYIMFIPVPVKAKWAITGLIVIDLVFGLYSASGDTIAHYAHLGGALTGFLLLKVWNKTNRRNFY</sequence>
<evidence type="ECO:0000313" key="10">
    <source>
        <dbReference type="Proteomes" id="UP000198757"/>
    </source>
</evidence>
<comment type="similarity">
    <text evidence="2">Belongs to the peptidase S54 family.</text>
</comment>
<dbReference type="InterPro" id="IPR022764">
    <property type="entry name" value="Peptidase_S54_rhomboid_dom"/>
</dbReference>
<evidence type="ECO:0000256" key="6">
    <source>
        <dbReference type="ARBA" id="ARBA00023136"/>
    </source>
</evidence>
<evidence type="ECO:0000256" key="2">
    <source>
        <dbReference type="ARBA" id="ARBA00009045"/>
    </source>
</evidence>
<dbReference type="PANTHER" id="PTHR43731:SF14">
    <property type="entry name" value="PRESENILIN-ASSOCIATED RHOMBOID-LIKE PROTEIN, MITOCHONDRIAL"/>
    <property type="match status" value="1"/>
</dbReference>
<keyword evidence="9" id="KW-0645">Protease</keyword>
<dbReference type="EMBL" id="FMZO01000004">
    <property type="protein sequence ID" value="SDC79106.1"/>
    <property type="molecule type" value="Genomic_DNA"/>
</dbReference>
<evidence type="ECO:0000256" key="5">
    <source>
        <dbReference type="ARBA" id="ARBA00022989"/>
    </source>
</evidence>
<evidence type="ECO:0000256" key="7">
    <source>
        <dbReference type="SAM" id="Phobius"/>
    </source>
</evidence>
<dbReference type="Pfam" id="PF01694">
    <property type="entry name" value="Rhomboid"/>
    <property type="match status" value="1"/>
</dbReference>
<dbReference type="InterPro" id="IPR035952">
    <property type="entry name" value="Rhomboid-like_sf"/>
</dbReference>
<keyword evidence="4" id="KW-0378">Hydrolase</keyword>
<proteinExistence type="inferred from homology"/>
<feature type="domain" description="Peptidase S54 rhomboid" evidence="8">
    <location>
        <begin position="69"/>
        <end position="215"/>
    </location>
</feature>
<dbReference type="GO" id="GO:0016020">
    <property type="term" value="C:membrane"/>
    <property type="evidence" value="ECO:0007669"/>
    <property type="project" value="UniProtKB-SubCell"/>
</dbReference>
<dbReference type="RefSeq" id="WP_090389660.1">
    <property type="nucleotide sequence ID" value="NZ_FMZO01000004.1"/>
</dbReference>
<dbReference type="STRING" id="1285928.SAMN04487894_10426"/>
<dbReference type="SUPFAM" id="SSF144091">
    <property type="entry name" value="Rhomboid-like"/>
    <property type="match status" value="1"/>
</dbReference>
<feature type="transmembrane region" description="Helical" evidence="7">
    <location>
        <begin position="113"/>
        <end position="134"/>
    </location>
</feature>
<dbReference type="GO" id="GO:0004252">
    <property type="term" value="F:serine-type endopeptidase activity"/>
    <property type="evidence" value="ECO:0007669"/>
    <property type="project" value="InterPro"/>
</dbReference>
<dbReference type="AlphaFoldDB" id="A0A1G6PHV4"/>